<dbReference type="Proteomes" id="UP000319731">
    <property type="component" value="Unassembled WGS sequence"/>
</dbReference>
<comment type="caution">
    <text evidence="2">The sequence shown here is derived from an EMBL/GenBank/DDBJ whole genome shotgun (WGS) entry which is preliminary data.</text>
</comment>
<evidence type="ECO:0000259" key="1">
    <source>
        <dbReference type="Pfam" id="PF05686"/>
    </source>
</evidence>
<evidence type="ECO:0000313" key="2">
    <source>
        <dbReference type="EMBL" id="TPX30013.1"/>
    </source>
</evidence>
<evidence type="ECO:0000313" key="3">
    <source>
        <dbReference type="Proteomes" id="UP000319731"/>
    </source>
</evidence>
<gene>
    <name evidence="2" type="ORF">SmJEL517_g06296</name>
</gene>
<protein>
    <recommendedName>
        <fullName evidence="1">Glycosyl transferase CAP10 domain-containing protein</fullName>
    </recommendedName>
</protein>
<proteinExistence type="predicted"/>
<reference evidence="2 3" key="1">
    <citation type="journal article" date="2019" name="Sci. Rep.">
        <title>Comparative genomics of chytrid fungi reveal insights into the obligate biotrophic and pathogenic lifestyle of Synchytrium endobioticum.</title>
        <authorList>
            <person name="van de Vossenberg B.T.L.H."/>
            <person name="Warris S."/>
            <person name="Nguyen H.D.T."/>
            <person name="van Gent-Pelzer M.P.E."/>
            <person name="Joly D.L."/>
            <person name="van de Geest H.C."/>
            <person name="Bonants P.J.M."/>
            <person name="Smith D.S."/>
            <person name="Levesque C.A."/>
            <person name="van der Lee T.A.J."/>
        </authorList>
    </citation>
    <scope>NUCLEOTIDE SEQUENCE [LARGE SCALE GENOMIC DNA]</scope>
    <source>
        <strain evidence="2 3">JEL517</strain>
    </source>
</reference>
<dbReference type="PANTHER" id="PTHR12203">
    <property type="entry name" value="KDEL LYS-ASP-GLU-LEU CONTAINING - RELATED"/>
    <property type="match status" value="1"/>
</dbReference>
<keyword evidence="3" id="KW-1185">Reference proteome</keyword>
<dbReference type="RefSeq" id="XP_031021803.1">
    <property type="nucleotide sequence ID" value="XM_031172222.1"/>
</dbReference>
<sequence>MVAKNRSKIPKLFCRGAPMVEVRRDLIGVSTNKSWADVKALNWDLVKDSQRGKHKDTDLKSPAQHCEYMYLAHTEGWSYSGRLKYLLQCRSIVVMHPLNYIQHFHHLLNGNDSSPDQNVVQVSLPFGKHLDEAMNSLLSKRETDWEEKVLSNSWDNLREKYLTPAANNCYWRRQFRAYGALQKFKPSIELKAGLLGLPGAVRPFYTRVGL</sequence>
<dbReference type="InterPro" id="IPR006598">
    <property type="entry name" value="CAP10"/>
</dbReference>
<dbReference type="InterPro" id="IPR051091">
    <property type="entry name" value="O-Glucosyltr/Glycosyltrsf_90"/>
</dbReference>
<dbReference type="AlphaFoldDB" id="A0A507BXJ2"/>
<organism evidence="2 3">
    <name type="scientific">Synchytrium microbalum</name>
    <dbReference type="NCBI Taxonomy" id="1806994"/>
    <lineage>
        <taxon>Eukaryota</taxon>
        <taxon>Fungi</taxon>
        <taxon>Fungi incertae sedis</taxon>
        <taxon>Chytridiomycota</taxon>
        <taxon>Chytridiomycota incertae sedis</taxon>
        <taxon>Chytridiomycetes</taxon>
        <taxon>Synchytriales</taxon>
        <taxon>Synchytriaceae</taxon>
        <taxon>Synchytrium</taxon>
    </lineage>
</organism>
<dbReference type="GeneID" id="42007519"/>
<accession>A0A507BXJ2</accession>
<feature type="domain" description="Glycosyl transferase CAP10" evidence="1">
    <location>
        <begin position="6"/>
        <end position="190"/>
    </location>
</feature>
<dbReference type="EMBL" id="QEAO01000125">
    <property type="protein sequence ID" value="TPX30013.1"/>
    <property type="molecule type" value="Genomic_DNA"/>
</dbReference>
<name>A0A507BXJ2_9FUNG</name>
<dbReference type="PANTHER" id="PTHR12203:SF107">
    <property type="entry name" value="GLYCOSYL TRANSFERASE CAP10 DOMAIN-CONTAINING PROTEIN"/>
    <property type="match status" value="1"/>
</dbReference>
<dbReference type="Pfam" id="PF05686">
    <property type="entry name" value="Glyco_transf_90"/>
    <property type="match status" value="1"/>
</dbReference>
<dbReference type="OrthoDB" id="202415at2759"/>